<feature type="chain" id="PRO_5012347831" description="Sel1 repeat protein" evidence="2">
    <location>
        <begin position="22"/>
        <end position="152"/>
    </location>
</feature>
<evidence type="ECO:0000256" key="2">
    <source>
        <dbReference type="SAM" id="SignalP"/>
    </source>
</evidence>
<dbReference type="STRING" id="1420851.AU255_16490"/>
<dbReference type="AlphaFoldDB" id="A0A1V8M2J7"/>
<evidence type="ECO:0000313" key="4">
    <source>
        <dbReference type="Proteomes" id="UP000191980"/>
    </source>
</evidence>
<keyword evidence="2" id="KW-0732">Signal</keyword>
<dbReference type="Proteomes" id="UP000191980">
    <property type="component" value="Unassembled WGS sequence"/>
</dbReference>
<gene>
    <name evidence="3" type="ORF">AU255_16490</name>
</gene>
<dbReference type="InterPro" id="IPR006597">
    <property type="entry name" value="Sel1-like"/>
</dbReference>
<dbReference type="PANTHER" id="PTHR46430">
    <property type="entry name" value="PROTEIN SKT5-RELATED"/>
    <property type="match status" value="1"/>
</dbReference>
<dbReference type="InterPro" id="IPR011990">
    <property type="entry name" value="TPR-like_helical_dom_sf"/>
</dbReference>
<dbReference type="SUPFAM" id="SSF81901">
    <property type="entry name" value="HCP-like"/>
    <property type="match status" value="1"/>
</dbReference>
<reference evidence="3 4" key="1">
    <citation type="submission" date="2015-12" db="EMBL/GenBank/DDBJ databases">
        <authorList>
            <person name="Shamseldin A."/>
            <person name="Moawad H."/>
            <person name="Abd El-Rahim W.M."/>
            <person name="Sadowsky M.J."/>
        </authorList>
    </citation>
    <scope>NUCLEOTIDE SEQUENCE [LARGE SCALE GENOMIC DNA]</scope>
    <source>
        <strain evidence="3 4">WF1</strain>
    </source>
</reference>
<dbReference type="Pfam" id="PF08238">
    <property type="entry name" value="Sel1"/>
    <property type="match status" value="2"/>
</dbReference>
<dbReference type="SMART" id="SM00671">
    <property type="entry name" value="SEL1"/>
    <property type="match status" value="2"/>
</dbReference>
<dbReference type="EMBL" id="LPUF01000003">
    <property type="protein sequence ID" value="OQK15790.1"/>
    <property type="molecule type" value="Genomic_DNA"/>
</dbReference>
<dbReference type="RefSeq" id="WP_233144715.1">
    <property type="nucleotide sequence ID" value="NZ_LPUF01000003.1"/>
</dbReference>
<proteinExistence type="predicted"/>
<protein>
    <recommendedName>
        <fullName evidence="5">Sel1 repeat protein</fullName>
    </recommendedName>
</protein>
<keyword evidence="4" id="KW-1185">Reference proteome</keyword>
<evidence type="ECO:0008006" key="5">
    <source>
        <dbReference type="Google" id="ProtNLM"/>
    </source>
</evidence>
<evidence type="ECO:0000256" key="1">
    <source>
        <dbReference type="ARBA" id="ARBA00022737"/>
    </source>
</evidence>
<dbReference type="InterPro" id="IPR051726">
    <property type="entry name" value="Chitin_Synth_Reg"/>
</dbReference>
<sequence>MKVIQTMILSYFMMFSMNSFANTFAEIQQQAELGNALAQAQMGAIYQLGRNGVTKDPQKSANWMLKAANQGLVEAEVFMAALYDRGLGVKRDVNTATQWYEKAAAQQHGTALAILGRNNVAKGGIAFNYKSMRIRASKQIPVEYSKRFLKQK</sequence>
<evidence type="ECO:0000313" key="3">
    <source>
        <dbReference type="EMBL" id="OQK15790.1"/>
    </source>
</evidence>
<feature type="signal peptide" evidence="2">
    <location>
        <begin position="1"/>
        <end position="21"/>
    </location>
</feature>
<organism evidence="3 4">
    <name type="scientific">Methyloprofundus sedimenti</name>
    <dbReference type="NCBI Taxonomy" id="1420851"/>
    <lineage>
        <taxon>Bacteria</taxon>
        <taxon>Pseudomonadati</taxon>
        <taxon>Pseudomonadota</taxon>
        <taxon>Gammaproteobacteria</taxon>
        <taxon>Methylococcales</taxon>
        <taxon>Methylococcaceae</taxon>
        <taxon>Methyloprofundus</taxon>
    </lineage>
</organism>
<dbReference type="Gene3D" id="1.25.40.10">
    <property type="entry name" value="Tetratricopeptide repeat domain"/>
    <property type="match status" value="1"/>
</dbReference>
<accession>A0A1V8M2J7</accession>
<comment type="caution">
    <text evidence="3">The sequence shown here is derived from an EMBL/GenBank/DDBJ whole genome shotgun (WGS) entry which is preliminary data.</text>
</comment>
<keyword evidence="1" id="KW-0677">Repeat</keyword>
<name>A0A1V8M2J7_9GAMM</name>